<dbReference type="InterPro" id="IPR036397">
    <property type="entry name" value="RNaseH_sf"/>
</dbReference>
<dbReference type="OrthoDB" id="10252740at2759"/>
<feature type="domain" description="PAZ" evidence="1">
    <location>
        <begin position="215"/>
        <end position="328"/>
    </location>
</feature>
<evidence type="ECO:0000313" key="4">
    <source>
        <dbReference type="Proteomes" id="UP000636479"/>
    </source>
</evidence>
<dbReference type="Gene3D" id="3.40.50.2300">
    <property type="match status" value="1"/>
</dbReference>
<dbReference type="Gene3D" id="3.30.420.10">
    <property type="entry name" value="Ribonuclease H-like superfamily/Ribonuclease H"/>
    <property type="match status" value="1"/>
</dbReference>
<dbReference type="Pfam" id="PF02170">
    <property type="entry name" value="PAZ"/>
    <property type="match status" value="1"/>
</dbReference>
<dbReference type="InterPro" id="IPR036085">
    <property type="entry name" value="PAZ_dom_sf"/>
</dbReference>
<dbReference type="Proteomes" id="UP000636479">
    <property type="component" value="Unassembled WGS sequence"/>
</dbReference>
<evidence type="ECO:0000313" key="3">
    <source>
        <dbReference type="EMBL" id="KAF7295303.1"/>
    </source>
</evidence>
<sequence>MATSLVVTTNSFVISQLPQVSFHQYEAFSPDIPVASKRESAINKLQVLYPNIFHPRGVFNGKEHLYMPFALQLPSGRGAFDVYLGEKSPPPPPGGRGSYRVTISRTGAEAISPGQIPALVASGPTFDRDKLATATTVLQLLIRQSIHENNPTHTKRAFFGSEGKKVLAKDGIELWRGFFHSVRALLVSTSKGMMGQMVVTVNTTMTAMLYTGPGSILDLAMTIFDARNVRELSDKRLFHKLKAHFLRRRITTRRMGRDQQTRFVYEIIPGPVGSYSFTKDGRTIELAEYYFLTYNITLQYPNSFGVQVSGENAPFIVILPAELCFLIPGQLYKRRIPVTASAEAVRFATQSSDARLRAIKGRDMSGAQSPILSYNQSQYVVQAGMRIDMQPKTIAAKQLPHPKMIFGRGSSLSPRDGSWNVLGKQFESPARMDNWAVVNLLKEDIIRVVRALMEACQQTATQECVQSLVPINFSTLIFGIEITAKPLISTGNPQNVEPALDEVFSRLRGNVDLIVVILPSSADSVKHQIKYWGNIRYGIPTQCLRQGKVKADSQYLNNVAIKINARLGGRYALPEADVLKVLQSNNSIAPMMVIGADVSHPAPGAHQPSFAGLVYSTDREATRYSALTAVQAPRVEEIQDLKAMMKAAILNFGANQNPPRSILFLRDGVSEGEMDHVSRTEIRAIHDACAEVWAEKGATGPLPRITFIVVVKRHHQRFFPNQQQDADKKGNTRAGLCVEEFRSPLGLDFFLQSHAAIQGTPRPAHYTVLRDDIFGSNVANIQTVCFELCHVYAKATRSVSTPAPVYYADLLCSQAKYRFPPGFDFDAESTSSGSSFDLNLWKSRFGDVSRREVRPHVSFSRTLWFL</sequence>
<dbReference type="SUPFAM" id="SSF53098">
    <property type="entry name" value="Ribonuclease H-like"/>
    <property type="match status" value="1"/>
</dbReference>
<dbReference type="GO" id="GO:0003723">
    <property type="term" value="F:RNA binding"/>
    <property type="evidence" value="ECO:0007669"/>
    <property type="project" value="InterPro"/>
</dbReference>
<dbReference type="PROSITE" id="PS50821">
    <property type="entry name" value="PAZ"/>
    <property type="match status" value="1"/>
</dbReference>
<dbReference type="PROSITE" id="PS50822">
    <property type="entry name" value="PIWI"/>
    <property type="match status" value="1"/>
</dbReference>
<dbReference type="InterPro" id="IPR003100">
    <property type="entry name" value="PAZ_dom"/>
</dbReference>
<dbReference type="InterPro" id="IPR003165">
    <property type="entry name" value="Piwi"/>
</dbReference>
<feature type="domain" description="Piwi" evidence="2">
    <location>
        <begin position="513"/>
        <end position="820"/>
    </location>
</feature>
<dbReference type="RefSeq" id="XP_037216666.1">
    <property type="nucleotide sequence ID" value="XM_037367272.1"/>
</dbReference>
<dbReference type="InterPro" id="IPR012337">
    <property type="entry name" value="RNaseH-like_sf"/>
</dbReference>
<dbReference type="GeneID" id="59349788"/>
<evidence type="ECO:0000259" key="1">
    <source>
        <dbReference type="PROSITE" id="PS50821"/>
    </source>
</evidence>
<dbReference type="Pfam" id="PF02171">
    <property type="entry name" value="Piwi"/>
    <property type="match status" value="1"/>
</dbReference>
<protein>
    <submittedName>
        <fullName evidence="3">Argonaute-like protein</fullName>
    </submittedName>
</protein>
<accession>A0A8H6S9H4</accession>
<keyword evidence="4" id="KW-1185">Reference proteome</keyword>
<dbReference type="Pfam" id="PF08699">
    <property type="entry name" value="ArgoL1"/>
    <property type="match status" value="1"/>
</dbReference>
<reference evidence="3" key="1">
    <citation type="submission" date="2020-05" db="EMBL/GenBank/DDBJ databases">
        <title>Mycena genomes resolve the evolution of fungal bioluminescence.</title>
        <authorList>
            <person name="Tsai I.J."/>
        </authorList>
    </citation>
    <scope>NUCLEOTIDE SEQUENCE</scope>
    <source>
        <strain evidence="3">171206Taipei</strain>
    </source>
</reference>
<evidence type="ECO:0000259" key="2">
    <source>
        <dbReference type="PROSITE" id="PS50822"/>
    </source>
</evidence>
<dbReference type="InterPro" id="IPR014811">
    <property type="entry name" value="ArgoL1"/>
</dbReference>
<dbReference type="AlphaFoldDB" id="A0A8H6S9H4"/>
<dbReference type="SUPFAM" id="SSF101690">
    <property type="entry name" value="PAZ domain"/>
    <property type="match status" value="1"/>
</dbReference>
<proteinExistence type="predicted"/>
<dbReference type="EMBL" id="JACAZF010000009">
    <property type="protein sequence ID" value="KAF7295303.1"/>
    <property type="molecule type" value="Genomic_DNA"/>
</dbReference>
<dbReference type="SMART" id="SM00950">
    <property type="entry name" value="Piwi"/>
    <property type="match status" value="1"/>
</dbReference>
<dbReference type="Gene3D" id="2.170.260.10">
    <property type="entry name" value="paz domain"/>
    <property type="match status" value="1"/>
</dbReference>
<comment type="caution">
    <text evidence="3">The sequence shown here is derived from an EMBL/GenBank/DDBJ whole genome shotgun (WGS) entry which is preliminary data.</text>
</comment>
<dbReference type="CDD" id="cd02846">
    <property type="entry name" value="PAZ_argonaute_like"/>
    <property type="match status" value="1"/>
</dbReference>
<gene>
    <name evidence="3" type="ORF">MIND_01069600</name>
</gene>
<dbReference type="PANTHER" id="PTHR22891">
    <property type="entry name" value="EUKARYOTIC TRANSLATION INITIATION FACTOR 2C"/>
    <property type="match status" value="1"/>
</dbReference>
<name>A0A8H6S9H4_9AGAR</name>
<organism evidence="3 4">
    <name type="scientific">Mycena indigotica</name>
    <dbReference type="NCBI Taxonomy" id="2126181"/>
    <lineage>
        <taxon>Eukaryota</taxon>
        <taxon>Fungi</taxon>
        <taxon>Dikarya</taxon>
        <taxon>Basidiomycota</taxon>
        <taxon>Agaricomycotina</taxon>
        <taxon>Agaricomycetes</taxon>
        <taxon>Agaricomycetidae</taxon>
        <taxon>Agaricales</taxon>
        <taxon>Marasmiineae</taxon>
        <taxon>Mycenaceae</taxon>
        <taxon>Mycena</taxon>
    </lineage>
</organism>